<gene>
    <name evidence="6" type="ORF">HaLaN_27949</name>
</gene>
<feature type="domain" description="GHMP kinase C-terminal" evidence="5">
    <location>
        <begin position="24"/>
        <end position="60"/>
    </location>
</feature>
<evidence type="ECO:0000259" key="5">
    <source>
        <dbReference type="Pfam" id="PF08544"/>
    </source>
</evidence>
<evidence type="ECO:0000313" key="7">
    <source>
        <dbReference type="Proteomes" id="UP000485058"/>
    </source>
</evidence>
<reference evidence="6 7" key="1">
    <citation type="submission" date="2020-02" db="EMBL/GenBank/DDBJ databases">
        <title>Draft genome sequence of Haematococcus lacustris strain NIES-144.</title>
        <authorList>
            <person name="Morimoto D."/>
            <person name="Nakagawa S."/>
            <person name="Yoshida T."/>
            <person name="Sawayama S."/>
        </authorList>
    </citation>
    <scope>NUCLEOTIDE SEQUENCE [LARGE SCALE GENOMIC DNA]</scope>
    <source>
        <strain evidence="6 7">NIES-144</strain>
    </source>
</reference>
<keyword evidence="4" id="KW-0067">ATP-binding</keyword>
<dbReference type="InterPro" id="IPR013750">
    <property type="entry name" value="GHMP_kinase_C_dom"/>
</dbReference>
<dbReference type="AlphaFoldDB" id="A0A6A0AAE8"/>
<keyword evidence="2" id="KW-0547">Nucleotide-binding</keyword>
<dbReference type="Gene3D" id="3.30.70.890">
    <property type="entry name" value="GHMP kinase, C-terminal domain"/>
    <property type="match status" value="1"/>
</dbReference>
<keyword evidence="3 6" id="KW-0418">Kinase</keyword>
<evidence type="ECO:0000313" key="6">
    <source>
        <dbReference type="EMBL" id="GFH29311.1"/>
    </source>
</evidence>
<dbReference type="InterPro" id="IPR036554">
    <property type="entry name" value="GHMP_kinase_C_sf"/>
</dbReference>
<protein>
    <submittedName>
        <fullName evidence="6">GHMP_kinases_C domain-containing protein</fullName>
    </submittedName>
</protein>
<dbReference type="PANTHER" id="PTHR20861:SF1">
    <property type="entry name" value="HOMOSERINE KINASE"/>
    <property type="match status" value="1"/>
</dbReference>
<proteinExistence type="predicted"/>
<dbReference type="Pfam" id="PF08544">
    <property type="entry name" value="GHMP_kinases_C"/>
    <property type="match status" value="1"/>
</dbReference>
<name>A0A6A0AAE8_HAELA</name>
<evidence type="ECO:0000256" key="2">
    <source>
        <dbReference type="ARBA" id="ARBA00022741"/>
    </source>
</evidence>
<sequence length="83" mass="8634">MGNLGSFKLHATRSMVKGGGWWCAGAYGATISGAGPTAVAVVDSQETGQKVLQAMCKAFREAGQLEVNSAQVVKLDMEGARFV</sequence>
<evidence type="ECO:0000256" key="1">
    <source>
        <dbReference type="ARBA" id="ARBA00022679"/>
    </source>
</evidence>
<organism evidence="6 7">
    <name type="scientific">Haematococcus lacustris</name>
    <name type="common">Green alga</name>
    <name type="synonym">Haematococcus pluvialis</name>
    <dbReference type="NCBI Taxonomy" id="44745"/>
    <lineage>
        <taxon>Eukaryota</taxon>
        <taxon>Viridiplantae</taxon>
        <taxon>Chlorophyta</taxon>
        <taxon>core chlorophytes</taxon>
        <taxon>Chlorophyceae</taxon>
        <taxon>CS clade</taxon>
        <taxon>Chlamydomonadales</taxon>
        <taxon>Haematococcaceae</taxon>
        <taxon>Haematococcus</taxon>
    </lineage>
</organism>
<evidence type="ECO:0000256" key="4">
    <source>
        <dbReference type="ARBA" id="ARBA00022840"/>
    </source>
</evidence>
<accession>A0A6A0AAE8</accession>
<dbReference type="GO" id="GO:0016301">
    <property type="term" value="F:kinase activity"/>
    <property type="evidence" value="ECO:0007669"/>
    <property type="project" value="UniProtKB-KW"/>
</dbReference>
<dbReference type="SUPFAM" id="SSF55060">
    <property type="entry name" value="GHMP Kinase, C-terminal domain"/>
    <property type="match status" value="1"/>
</dbReference>
<dbReference type="EMBL" id="BLLF01004284">
    <property type="protein sequence ID" value="GFH29311.1"/>
    <property type="molecule type" value="Genomic_DNA"/>
</dbReference>
<comment type="caution">
    <text evidence="6">The sequence shown here is derived from an EMBL/GenBank/DDBJ whole genome shotgun (WGS) entry which is preliminary data.</text>
</comment>
<keyword evidence="7" id="KW-1185">Reference proteome</keyword>
<dbReference type="Proteomes" id="UP000485058">
    <property type="component" value="Unassembled WGS sequence"/>
</dbReference>
<dbReference type="GO" id="GO:0005524">
    <property type="term" value="F:ATP binding"/>
    <property type="evidence" value="ECO:0007669"/>
    <property type="project" value="UniProtKB-KW"/>
</dbReference>
<evidence type="ECO:0000256" key="3">
    <source>
        <dbReference type="ARBA" id="ARBA00022777"/>
    </source>
</evidence>
<keyword evidence="1" id="KW-0808">Transferase</keyword>
<dbReference type="PANTHER" id="PTHR20861">
    <property type="entry name" value="HOMOSERINE/4-DIPHOSPHOCYTIDYL-2-C-METHYL-D-ERYTHRITOL KINASE"/>
    <property type="match status" value="1"/>
</dbReference>